<reference evidence="1" key="1">
    <citation type="submission" date="2018-03" db="EMBL/GenBank/DDBJ databases">
        <authorList>
            <consortium name="Urmite Genomes"/>
        </authorList>
    </citation>
    <scope>NUCLEOTIDE SEQUENCE [LARGE SCALE GENOMIC DNA]</scope>
    <source>
        <strain evidence="1">IHUMI-27.7</strain>
    </source>
</reference>
<name>A0A2R8FFF7_9VIRU</name>
<sequence length="93" mass="10447">MAENHKGMQKLGTLSESGFALEDLQKAKIYFEEQGKICLLVNLSELLSGDVFSEPARLLVVRKYLDKGSAHVLHQEQSNLTWDSKIGMRCIPI</sequence>
<accession>A0A2R8FFF7</accession>
<proteinExistence type="predicted"/>
<gene>
    <name evidence="1" type="ORF">BRZCDTV_474</name>
</gene>
<keyword evidence="2" id="KW-1185">Reference proteome</keyword>
<evidence type="ECO:0000313" key="1">
    <source>
        <dbReference type="EMBL" id="SPN79692.1"/>
    </source>
</evidence>
<protein>
    <submittedName>
        <fullName evidence="1">2OG-Fe(II) oxygenase</fullName>
    </submittedName>
</protein>
<dbReference type="EMBL" id="LT994651">
    <property type="protein sequence ID" value="SPN79692.1"/>
    <property type="molecule type" value="Genomic_DNA"/>
</dbReference>
<organism evidence="1">
    <name type="scientific">Brazilian cedratvirus IHUMI</name>
    <dbReference type="NCBI Taxonomy" id="2126980"/>
    <lineage>
        <taxon>Viruses</taxon>
        <taxon>Pithoviruses</taxon>
        <taxon>Orthocedratvirinae</taxon>
        <taxon>Alphacedratvirus</taxon>
        <taxon>Alphacedratvirus brasiliense</taxon>
    </lineage>
</organism>
<dbReference type="Proteomes" id="UP000273054">
    <property type="component" value="Segment"/>
</dbReference>
<evidence type="ECO:0000313" key="2">
    <source>
        <dbReference type="Proteomes" id="UP000273054"/>
    </source>
</evidence>